<keyword evidence="1" id="KW-0378">Hydrolase</keyword>
<evidence type="ECO:0000313" key="4">
    <source>
        <dbReference type="Proteomes" id="UP000291485"/>
    </source>
</evidence>
<gene>
    <name evidence="3" type="ORF">EZ449_00695</name>
</gene>
<dbReference type="Pfam" id="PF00326">
    <property type="entry name" value="Peptidase_S9"/>
    <property type="match status" value="1"/>
</dbReference>
<accession>A0A4R0P990</accession>
<dbReference type="InterPro" id="IPR002470">
    <property type="entry name" value="Peptidase_S9A"/>
</dbReference>
<dbReference type="InterPro" id="IPR011042">
    <property type="entry name" value="6-blade_b-propeller_TolB-like"/>
</dbReference>
<sequence length="628" mass="71697">MLKKIFLFVVVALIWACKGTNNEGTIPVDDFFKTQDKAYYRISPNGKSLSYLKLQEKKLDLFVEDLATGNSVQLTHLSEKSISFYFWTSNNELIYYTEDESKERRSDIFVINKDGSKQVQLSSNEKSRLHVIEDQLIDDKYIIVASNKRDSTVFDVYRLNVRDGKMDIAAKNPGNVTEWITDNKGVLKIAVVSDGVNETLMYRENERQAFAPVITNNFETTLQPIAFSENEANVLYAISNVNRDKNALVALDLKTGKEKQVLFANDTLNVVDAKYSRTQKKMIFVTCETWKKEKFYLDDSTKNTYSKIDKLLPRTEWRIMDKDKMDDVFVVRTFTDKNPGSYYLYTAKDNKLKKLTDINPSINQEEMSAMKPISFKSKDSLTINGYLTLPKNKKATNLPVVVLPHNGPGGRNTWGYNAEVQFLANRGYAVLMVNYRGSTGYGKAFYTAGFKQWSDKIQEDVNDGVKWLIDQKIANPKKIAIYGNGFGGYIALNCLYKNPDLYKCGGSNSGVINLFSYLKTIPPFLKSNLQMYYEIVGNPVTDTDYMRFASPVFHADRFKAPVFIAQNPKDPRVNVAEGVQFIKELKKRNVPVTYIEKEEGPNPVMRQQGRTALYKALEQFLEDNLGKK</sequence>
<dbReference type="InterPro" id="IPR001375">
    <property type="entry name" value="Peptidase_S9_cat"/>
</dbReference>
<evidence type="ECO:0000256" key="1">
    <source>
        <dbReference type="ARBA" id="ARBA00022801"/>
    </source>
</evidence>
<dbReference type="GO" id="GO:0006508">
    <property type="term" value="P:proteolysis"/>
    <property type="evidence" value="ECO:0007669"/>
    <property type="project" value="InterPro"/>
</dbReference>
<evidence type="ECO:0000259" key="2">
    <source>
        <dbReference type="Pfam" id="PF00326"/>
    </source>
</evidence>
<proteinExistence type="predicted"/>
<organism evidence="3 4">
    <name type="scientific">Pedobacter frigidisoli</name>
    <dbReference type="NCBI Taxonomy" id="2530455"/>
    <lineage>
        <taxon>Bacteria</taxon>
        <taxon>Pseudomonadati</taxon>
        <taxon>Bacteroidota</taxon>
        <taxon>Sphingobacteriia</taxon>
        <taxon>Sphingobacteriales</taxon>
        <taxon>Sphingobacteriaceae</taxon>
        <taxon>Pedobacter</taxon>
    </lineage>
</organism>
<dbReference type="RefSeq" id="WP_131556035.1">
    <property type="nucleotide sequence ID" value="NZ_SJSN01000001.1"/>
</dbReference>
<protein>
    <submittedName>
        <fullName evidence="3">S9 family peptidase</fullName>
    </submittedName>
</protein>
<dbReference type="AlphaFoldDB" id="A0A4R0P990"/>
<dbReference type="SUPFAM" id="SSF53474">
    <property type="entry name" value="alpha/beta-Hydrolases"/>
    <property type="match status" value="1"/>
</dbReference>
<dbReference type="InterPro" id="IPR029058">
    <property type="entry name" value="AB_hydrolase_fold"/>
</dbReference>
<keyword evidence="4" id="KW-1185">Reference proteome</keyword>
<dbReference type="PANTHER" id="PTHR42776:SF27">
    <property type="entry name" value="DIPEPTIDYL PEPTIDASE FAMILY MEMBER 6"/>
    <property type="match status" value="1"/>
</dbReference>
<evidence type="ECO:0000313" key="3">
    <source>
        <dbReference type="EMBL" id="TCD12597.1"/>
    </source>
</evidence>
<dbReference type="Proteomes" id="UP000291485">
    <property type="component" value="Unassembled WGS sequence"/>
</dbReference>
<dbReference type="PANTHER" id="PTHR42776">
    <property type="entry name" value="SERINE PEPTIDASE S9 FAMILY MEMBER"/>
    <property type="match status" value="1"/>
</dbReference>
<dbReference type="GO" id="GO:0004252">
    <property type="term" value="F:serine-type endopeptidase activity"/>
    <property type="evidence" value="ECO:0007669"/>
    <property type="project" value="InterPro"/>
</dbReference>
<feature type="domain" description="Peptidase S9 prolyl oligopeptidase catalytic" evidence="2">
    <location>
        <begin position="414"/>
        <end position="627"/>
    </location>
</feature>
<dbReference type="Gene3D" id="2.120.10.30">
    <property type="entry name" value="TolB, C-terminal domain"/>
    <property type="match status" value="1"/>
</dbReference>
<dbReference type="PRINTS" id="PR00862">
    <property type="entry name" value="PROLIGOPTASE"/>
</dbReference>
<dbReference type="Gene3D" id="3.40.50.1820">
    <property type="entry name" value="alpha/beta hydrolase"/>
    <property type="match status" value="1"/>
</dbReference>
<dbReference type="SUPFAM" id="SSF82171">
    <property type="entry name" value="DPP6 N-terminal domain-like"/>
    <property type="match status" value="1"/>
</dbReference>
<reference evidence="3 4" key="1">
    <citation type="submission" date="2019-02" db="EMBL/GenBank/DDBJ databases">
        <title>Pedobacter sp. RP-3-11 sp. nov., isolated from Arctic soil.</title>
        <authorList>
            <person name="Dahal R.H."/>
        </authorList>
    </citation>
    <scope>NUCLEOTIDE SEQUENCE [LARGE SCALE GENOMIC DNA]</scope>
    <source>
        <strain evidence="3 4">RP-3-11</strain>
    </source>
</reference>
<comment type="caution">
    <text evidence="3">The sequence shown here is derived from an EMBL/GenBank/DDBJ whole genome shotgun (WGS) entry which is preliminary data.</text>
</comment>
<dbReference type="OrthoDB" id="108903at2"/>
<name>A0A4R0P990_9SPHI</name>
<dbReference type="EMBL" id="SJSN01000001">
    <property type="protein sequence ID" value="TCD12597.1"/>
    <property type="molecule type" value="Genomic_DNA"/>
</dbReference>